<name>A0A930VWS0_9ACTN</name>
<proteinExistence type="predicted"/>
<evidence type="ECO:0000313" key="1">
    <source>
        <dbReference type="EMBL" id="MBF4807976.1"/>
    </source>
</evidence>
<evidence type="ECO:0000313" key="2">
    <source>
        <dbReference type="Proteomes" id="UP000698335"/>
    </source>
</evidence>
<dbReference type="EMBL" id="JABZGW010000186">
    <property type="protein sequence ID" value="MBF4807976.1"/>
    <property type="molecule type" value="Genomic_DNA"/>
</dbReference>
<reference evidence="1" key="1">
    <citation type="submission" date="2020-04" db="EMBL/GenBank/DDBJ databases">
        <title>Deep metagenomics examines the oral microbiome during advanced dental caries in children, revealing novel taxa and co-occurrences with host molecules.</title>
        <authorList>
            <person name="Baker J.L."/>
            <person name="Morton J.T."/>
            <person name="Dinis M."/>
            <person name="Alvarez R."/>
            <person name="Tran N.C."/>
            <person name="Knight R."/>
            <person name="Edlund A."/>
        </authorList>
    </citation>
    <scope>NUCLEOTIDE SEQUENCE</scope>
    <source>
        <strain evidence="1">JCVI_38_bin.5</strain>
    </source>
</reference>
<organism evidence="1 2">
    <name type="scientific">Lancefieldella rimae</name>
    <dbReference type="NCBI Taxonomy" id="1383"/>
    <lineage>
        <taxon>Bacteria</taxon>
        <taxon>Bacillati</taxon>
        <taxon>Actinomycetota</taxon>
        <taxon>Coriobacteriia</taxon>
        <taxon>Coriobacteriales</taxon>
        <taxon>Atopobiaceae</taxon>
        <taxon>Lancefieldella</taxon>
    </lineage>
</organism>
<dbReference type="Proteomes" id="UP000698335">
    <property type="component" value="Unassembled WGS sequence"/>
</dbReference>
<accession>A0A930VWS0</accession>
<gene>
    <name evidence="1" type="ORF">HXK26_04710</name>
</gene>
<feature type="non-terminal residue" evidence="1">
    <location>
        <position position="1"/>
    </location>
</feature>
<sequence>KQRFDSLFKQTVWEIKDIRVVETDLSLAKKNPGIMGWVTTTEFTCRNGVIVLHRQGINVNHVDTVNYVYDEVGNEIVLEGTGIRWFVLRLNKNAVEFLQRGRTMWGPFDWYYGRNSGRSEVTLEAK</sequence>
<protein>
    <submittedName>
        <fullName evidence="1">Uncharacterized protein</fullName>
    </submittedName>
</protein>
<comment type="caution">
    <text evidence="1">The sequence shown here is derived from an EMBL/GenBank/DDBJ whole genome shotgun (WGS) entry which is preliminary data.</text>
</comment>
<dbReference type="AlphaFoldDB" id="A0A930VWS0"/>